<protein>
    <submittedName>
        <fullName evidence="2">Uncharacterized protein</fullName>
    </submittedName>
</protein>
<keyword evidence="1" id="KW-1133">Transmembrane helix</keyword>
<feature type="transmembrane region" description="Helical" evidence="1">
    <location>
        <begin position="100"/>
        <end position="123"/>
    </location>
</feature>
<reference evidence="2" key="1">
    <citation type="submission" date="2019-10" db="EMBL/GenBank/DDBJ databases">
        <title>Description of Paenibacillus glebae sp. nov.</title>
        <authorList>
            <person name="Carlier A."/>
            <person name="Qi S."/>
        </authorList>
    </citation>
    <scope>NUCLEOTIDE SEQUENCE</scope>
    <source>
        <strain evidence="2">LMG 31456</strain>
    </source>
</reference>
<evidence type="ECO:0000313" key="3">
    <source>
        <dbReference type="Proteomes" id="UP000641588"/>
    </source>
</evidence>
<sequence length="245" mass="28669">MAILLAYCTFIGYLCGYKYEVGFKDYFNIPDDYIEIDITTILKPSVWIIMVLFALFFGVYLLIELERRIKNISDYIKYHRLIIYLALLIFIIFQEMPLKYKLVAILIVILIFGLSELIIYIVMRSIDKFSKKFPPEIDTGIPSKNRNMLSTIVFVLLITVVLAYGMEYIGNLHAGNQKDFLVYTDTSGKFIVVDTYRDYLLAAKISDKNEILPNYKFIELKNNKQSEYNMTHFEKLTVVQAIYIK</sequence>
<feature type="transmembrane region" description="Helical" evidence="1">
    <location>
        <begin position="75"/>
        <end position="94"/>
    </location>
</feature>
<feature type="transmembrane region" description="Helical" evidence="1">
    <location>
        <begin position="45"/>
        <end position="63"/>
    </location>
</feature>
<evidence type="ECO:0000256" key="1">
    <source>
        <dbReference type="SAM" id="Phobius"/>
    </source>
</evidence>
<keyword evidence="1" id="KW-0472">Membrane</keyword>
<keyword evidence="1" id="KW-0812">Transmembrane</keyword>
<dbReference type="Proteomes" id="UP000641588">
    <property type="component" value="Unassembled WGS sequence"/>
</dbReference>
<name>A0A972K0H8_9BACL</name>
<feature type="transmembrane region" description="Helical" evidence="1">
    <location>
        <begin position="148"/>
        <end position="166"/>
    </location>
</feature>
<dbReference type="EMBL" id="WHOD01000071">
    <property type="protein sequence ID" value="NOU95634.1"/>
    <property type="molecule type" value="Genomic_DNA"/>
</dbReference>
<dbReference type="RefSeq" id="WP_171653860.1">
    <property type="nucleotide sequence ID" value="NZ_WHOD01000071.1"/>
</dbReference>
<dbReference type="AlphaFoldDB" id="A0A972K0H8"/>
<proteinExistence type="predicted"/>
<keyword evidence="3" id="KW-1185">Reference proteome</keyword>
<organism evidence="2 3">
    <name type="scientific">Paenibacillus foliorum</name>
    <dbReference type="NCBI Taxonomy" id="2654974"/>
    <lineage>
        <taxon>Bacteria</taxon>
        <taxon>Bacillati</taxon>
        <taxon>Bacillota</taxon>
        <taxon>Bacilli</taxon>
        <taxon>Bacillales</taxon>
        <taxon>Paenibacillaceae</taxon>
        <taxon>Paenibacillus</taxon>
    </lineage>
</organism>
<comment type="caution">
    <text evidence="2">The sequence shown here is derived from an EMBL/GenBank/DDBJ whole genome shotgun (WGS) entry which is preliminary data.</text>
</comment>
<gene>
    <name evidence="2" type="ORF">GC093_20725</name>
</gene>
<evidence type="ECO:0000313" key="2">
    <source>
        <dbReference type="EMBL" id="NOU95634.1"/>
    </source>
</evidence>
<accession>A0A972K0H8</accession>